<accession>A0A0B6ZKD4</accession>
<dbReference type="InterPro" id="IPR003598">
    <property type="entry name" value="Ig_sub2"/>
</dbReference>
<dbReference type="EMBL" id="HACG01022068">
    <property type="protein sequence ID" value="CEK68933.1"/>
    <property type="molecule type" value="Transcribed_RNA"/>
</dbReference>
<keyword evidence="4" id="KW-0472">Membrane</keyword>
<evidence type="ECO:0000259" key="5">
    <source>
        <dbReference type="PROSITE" id="PS50835"/>
    </source>
</evidence>
<sequence length="374" mass="42117">MVDNQSTTMGVVAALLVIFVAGAFCQVLTTPDLRITPSVRRLLVGVGNKQVLDCFITTSQPGSPSDLKWEVPSSTVTYLRMTKTDNKLTYHHYLTIDSFTSDYVGIYKCKYEQMETAITLVTIEEHKTENEFVFGNKSVTLECTLDFTDSSTQGTFHEWLKENSSLSLLKKPERFNDLKNGTLIITDPTRADSGPYVARYNVSGVDLKTYDCEVVYRASPLVLDMSRSKNIVKGDDLRLECLVKGYPRTNVTWKKNDIDMKVDLMHVSMEDLNGFKNAVLLISSVTYEDEGVYTCVAKVPTDEKTTKSIIVRVKDPLQWLWPIIGILCELIALTLIIFTCGKIKKDDSITKPADEREGLLRQGSARNREHDKHA</sequence>
<dbReference type="SMART" id="SM00409">
    <property type="entry name" value="IG"/>
    <property type="match status" value="3"/>
</dbReference>
<evidence type="ECO:0000313" key="6">
    <source>
        <dbReference type="EMBL" id="CEK68933.1"/>
    </source>
</evidence>
<keyword evidence="1" id="KW-1015">Disulfide bond</keyword>
<evidence type="ECO:0000256" key="3">
    <source>
        <dbReference type="SAM" id="MobiDB-lite"/>
    </source>
</evidence>
<dbReference type="AlphaFoldDB" id="A0A0B6ZKD4"/>
<feature type="transmembrane region" description="Helical" evidence="4">
    <location>
        <begin position="319"/>
        <end position="341"/>
    </location>
</feature>
<reference evidence="6" key="1">
    <citation type="submission" date="2014-12" db="EMBL/GenBank/DDBJ databases">
        <title>Insight into the proteome of Arion vulgaris.</title>
        <authorList>
            <person name="Aradska J."/>
            <person name="Bulat T."/>
            <person name="Smidak R."/>
            <person name="Sarate P."/>
            <person name="Gangsoo J."/>
            <person name="Sialana F."/>
            <person name="Bilban M."/>
            <person name="Lubec G."/>
        </authorList>
    </citation>
    <scope>NUCLEOTIDE SEQUENCE</scope>
    <source>
        <tissue evidence="6">Skin</tissue>
    </source>
</reference>
<dbReference type="InterPro" id="IPR013098">
    <property type="entry name" value="Ig_I-set"/>
</dbReference>
<dbReference type="PANTHER" id="PTHR10075">
    <property type="entry name" value="BASIGIN RELATED"/>
    <property type="match status" value="1"/>
</dbReference>
<dbReference type="Pfam" id="PF07679">
    <property type="entry name" value="I-set"/>
    <property type="match status" value="1"/>
</dbReference>
<dbReference type="SMART" id="SM00408">
    <property type="entry name" value="IGc2"/>
    <property type="match status" value="1"/>
</dbReference>
<dbReference type="CDD" id="cd00096">
    <property type="entry name" value="Ig"/>
    <property type="match status" value="2"/>
</dbReference>
<dbReference type="PIRSF" id="PIRSF000615">
    <property type="entry name" value="TyrPK_CSF1-R"/>
    <property type="match status" value="1"/>
</dbReference>
<keyword evidence="4" id="KW-0812">Transmembrane</keyword>
<name>A0A0B6ZKD4_9EUPU</name>
<feature type="domain" description="Ig-like" evidence="5">
    <location>
        <begin position="220"/>
        <end position="306"/>
    </location>
</feature>
<evidence type="ECO:0000256" key="4">
    <source>
        <dbReference type="SAM" id="Phobius"/>
    </source>
</evidence>
<feature type="region of interest" description="Disordered" evidence="3">
    <location>
        <begin position="354"/>
        <end position="374"/>
    </location>
</feature>
<proteinExistence type="predicted"/>
<organism evidence="6">
    <name type="scientific">Arion vulgaris</name>
    <dbReference type="NCBI Taxonomy" id="1028688"/>
    <lineage>
        <taxon>Eukaryota</taxon>
        <taxon>Metazoa</taxon>
        <taxon>Spiralia</taxon>
        <taxon>Lophotrochozoa</taxon>
        <taxon>Mollusca</taxon>
        <taxon>Gastropoda</taxon>
        <taxon>Heterobranchia</taxon>
        <taxon>Euthyneura</taxon>
        <taxon>Panpulmonata</taxon>
        <taxon>Eupulmonata</taxon>
        <taxon>Stylommatophora</taxon>
        <taxon>Helicina</taxon>
        <taxon>Arionoidea</taxon>
        <taxon>Arionidae</taxon>
        <taxon>Arion</taxon>
    </lineage>
</organism>
<dbReference type="PROSITE" id="PS50835">
    <property type="entry name" value="IG_LIKE"/>
    <property type="match status" value="2"/>
</dbReference>
<evidence type="ECO:0000256" key="1">
    <source>
        <dbReference type="ARBA" id="ARBA00023157"/>
    </source>
</evidence>
<dbReference type="FunFam" id="2.60.40.10:FF:000032">
    <property type="entry name" value="palladin isoform X1"/>
    <property type="match status" value="1"/>
</dbReference>
<dbReference type="InterPro" id="IPR003599">
    <property type="entry name" value="Ig_sub"/>
</dbReference>
<dbReference type="PANTHER" id="PTHR10075:SF14">
    <property type="entry name" value="CELL ADHESION MOLECULE DSCAM2-RELATED"/>
    <property type="match status" value="1"/>
</dbReference>
<feature type="domain" description="Ig-like" evidence="5">
    <location>
        <begin position="31"/>
        <end position="119"/>
    </location>
</feature>
<keyword evidence="4" id="KW-1133">Transmembrane helix</keyword>
<gene>
    <name evidence="6" type="primary">ORF68322</name>
</gene>
<protein>
    <recommendedName>
        <fullName evidence="5">Ig-like domain-containing protein</fullName>
    </recommendedName>
</protein>
<keyword evidence="2" id="KW-0393">Immunoglobulin domain</keyword>
<dbReference type="Gene3D" id="2.60.40.10">
    <property type="entry name" value="Immunoglobulins"/>
    <property type="match status" value="3"/>
</dbReference>
<dbReference type="InterPro" id="IPR036179">
    <property type="entry name" value="Ig-like_dom_sf"/>
</dbReference>
<dbReference type="InterPro" id="IPR013783">
    <property type="entry name" value="Ig-like_fold"/>
</dbReference>
<dbReference type="InterPro" id="IPR007110">
    <property type="entry name" value="Ig-like_dom"/>
</dbReference>
<dbReference type="SUPFAM" id="SSF48726">
    <property type="entry name" value="Immunoglobulin"/>
    <property type="match status" value="3"/>
</dbReference>
<evidence type="ECO:0000256" key="2">
    <source>
        <dbReference type="ARBA" id="ARBA00023319"/>
    </source>
</evidence>